<sequence>MTTQTAATGNSSSDIQWNSSDNLSREIGDTSHNPKTVVRERDAYEISEYSGQRDYDGDASHGSRFDRGDIPQQKQEKWRRLWMLNEGANPSYEDGDGLESQISNPSDTTGRRAHQDKLETVERIGAKFEVPSATINEARTLASAVDATGHSLEKVAIGAIVVANDRHIAEKVRRSDVDSAVADVFEGSLSDAETNTALNLLEDAETLPKLFQRRLKGRSDVQSYVEDCDFTVQSAMGVFYDD</sequence>
<dbReference type="EMBL" id="RBWW01000001">
    <property type="protein sequence ID" value="RKS83581.1"/>
    <property type="molecule type" value="Genomic_DNA"/>
</dbReference>
<reference evidence="2 3" key="1">
    <citation type="submission" date="2018-10" db="EMBL/GenBank/DDBJ databases">
        <title>Genomic Encyclopedia of Archaeal and Bacterial Type Strains, Phase II (KMG-II): from individual species to whole genera.</title>
        <authorList>
            <person name="Goeker M."/>
        </authorList>
    </citation>
    <scope>NUCLEOTIDE SEQUENCE [LARGE SCALE GENOMIC DNA]</scope>
    <source>
        <strain evidence="2 3">DSM 11927</strain>
    </source>
</reference>
<evidence type="ECO:0000256" key="1">
    <source>
        <dbReference type="SAM" id="MobiDB-lite"/>
    </source>
</evidence>
<gene>
    <name evidence="2" type="ORF">BDK61_2969</name>
</gene>
<feature type="region of interest" description="Disordered" evidence="1">
    <location>
        <begin position="89"/>
        <end position="113"/>
    </location>
</feature>
<organism evidence="2 3">
    <name type="scientific">Haloarcula quadrata</name>
    <dbReference type="NCBI Taxonomy" id="182779"/>
    <lineage>
        <taxon>Archaea</taxon>
        <taxon>Methanobacteriati</taxon>
        <taxon>Methanobacteriota</taxon>
        <taxon>Stenosarchaea group</taxon>
        <taxon>Halobacteria</taxon>
        <taxon>Halobacteriales</taxon>
        <taxon>Haloarculaceae</taxon>
        <taxon>Haloarcula</taxon>
    </lineage>
</organism>
<comment type="caution">
    <text evidence="2">The sequence shown here is derived from an EMBL/GenBank/DDBJ whole genome shotgun (WGS) entry which is preliminary data.</text>
</comment>
<feature type="compositionally biased region" description="Basic and acidic residues" evidence="1">
    <location>
        <begin position="51"/>
        <end position="72"/>
    </location>
</feature>
<evidence type="ECO:0000313" key="3">
    <source>
        <dbReference type="Proteomes" id="UP000268233"/>
    </source>
</evidence>
<evidence type="ECO:0000313" key="2">
    <source>
        <dbReference type="EMBL" id="RKS83581.1"/>
    </source>
</evidence>
<keyword evidence="3" id="KW-1185">Reference proteome</keyword>
<feature type="region of interest" description="Disordered" evidence="1">
    <location>
        <begin position="1"/>
        <end position="72"/>
    </location>
</feature>
<dbReference type="Proteomes" id="UP000268233">
    <property type="component" value="Unassembled WGS sequence"/>
</dbReference>
<dbReference type="RefSeq" id="WP_148709146.1">
    <property type="nucleotide sequence ID" value="NZ_RBWW01000001.1"/>
</dbReference>
<accession>A0A495R8H2</accession>
<protein>
    <submittedName>
        <fullName evidence="2">Uncharacterized protein</fullName>
    </submittedName>
</protein>
<proteinExistence type="predicted"/>
<dbReference type="AlphaFoldDB" id="A0A495R8H2"/>
<feature type="compositionally biased region" description="Polar residues" evidence="1">
    <location>
        <begin position="1"/>
        <end position="22"/>
    </location>
</feature>
<name>A0A495R8H2_9EURY</name>